<sequence>MKHLIFTILFLLIYSISYGQTTVKESKASNGVPIMFVDSVRISQADLQKYKSDDIATVTVYKDSTKFKHLDSNAIGAIYIETNQFSRKRFLNYFKSKSSEFKNLLASKQSDDSFQYVLNGEVLSKNYEGKLSAIDDKNFKSITIIRKNEFVKKYGETDKALGIVIVSDVPENTSAVKK</sequence>
<accession>A0ABU0UAH5</accession>
<keyword evidence="2" id="KW-1185">Reference proteome</keyword>
<reference evidence="1 2" key="1">
    <citation type="submission" date="2023-07" db="EMBL/GenBank/DDBJ databases">
        <title>Functional and genomic diversity of the sorghum phyllosphere microbiome.</title>
        <authorList>
            <person name="Shade A."/>
        </authorList>
    </citation>
    <scope>NUCLEOTIDE SEQUENCE [LARGE SCALE GENOMIC DNA]</scope>
    <source>
        <strain evidence="1 2">SORGH_AS_0892</strain>
    </source>
</reference>
<organism evidence="1 2">
    <name type="scientific">Sphingobacterium zeae</name>
    <dbReference type="NCBI Taxonomy" id="1776859"/>
    <lineage>
        <taxon>Bacteria</taxon>
        <taxon>Pseudomonadati</taxon>
        <taxon>Bacteroidota</taxon>
        <taxon>Sphingobacteriia</taxon>
        <taxon>Sphingobacteriales</taxon>
        <taxon>Sphingobacteriaceae</taxon>
        <taxon>Sphingobacterium</taxon>
    </lineage>
</organism>
<proteinExistence type="predicted"/>
<dbReference type="EMBL" id="JAUTBA010000001">
    <property type="protein sequence ID" value="MDQ1151847.1"/>
    <property type="molecule type" value="Genomic_DNA"/>
</dbReference>
<gene>
    <name evidence="1" type="ORF">QE382_003831</name>
</gene>
<name>A0ABU0UAH5_9SPHI</name>
<protein>
    <submittedName>
        <fullName evidence="1">Uncharacterized protein</fullName>
    </submittedName>
</protein>
<evidence type="ECO:0000313" key="1">
    <source>
        <dbReference type="EMBL" id="MDQ1151847.1"/>
    </source>
</evidence>
<comment type="caution">
    <text evidence="1">The sequence shown here is derived from an EMBL/GenBank/DDBJ whole genome shotgun (WGS) entry which is preliminary data.</text>
</comment>
<evidence type="ECO:0000313" key="2">
    <source>
        <dbReference type="Proteomes" id="UP001244640"/>
    </source>
</evidence>
<dbReference type="RefSeq" id="WP_307187270.1">
    <property type="nucleotide sequence ID" value="NZ_JAUTBA010000001.1"/>
</dbReference>
<dbReference type="Proteomes" id="UP001244640">
    <property type="component" value="Unassembled WGS sequence"/>
</dbReference>